<evidence type="ECO:0000313" key="7">
    <source>
        <dbReference type="Proteomes" id="UP001489509"/>
    </source>
</evidence>
<gene>
    <name evidence="6" type="ORF">WMO26_11515</name>
</gene>
<name>A0ABV1E2B4_9FIRM</name>
<keyword evidence="7" id="KW-1185">Reference proteome</keyword>
<evidence type="ECO:0000259" key="5">
    <source>
        <dbReference type="PROSITE" id="PS50893"/>
    </source>
</evidence>
<keyword evidence="3" id="KW-0547">Nucleotide-binding</keyword>
<sequence length="210" mass="23830">MRLEGIDLVVSYSKRPVLQGLCFFMEEGERVGLVGPSGCGKSTLAKVLSGMLCPQAGEVRLDEKPLPKKGYRPVQLIFQHPEQAVDPKWRMEQTLNEGYFPDQDVQNALGIEKEWFTRYPRELSGGELQRFCIARALGPKTRFLLCDEISTMLDPITQAQLWELLLHFSEKRGMGLLVITHNRTLAEQVCTRIVEFEDLNGKGEEPHAKK</sequence>
<dbReference type="InterPro" id="IPR017871">
    <property type="entry name" value="ABC_transporter-like_CS"/>
</dbReference>
<dbReference type="Pfam" id="PF00005">
    <property type="entry name" value="ABC_tran"/>
    <property type="match status" value="1"/>
</dbReference>
<dbReference type="InterPro" id="IPR050319">
    <property type="entry name" value="ABC_transp_ATP-bind"/>
</dbReference>
<dbReference type="PROSITE" id="PS50893">
    <property type="entry name" value="ABC_TRANSPORTER_2"/>
    <property type="match status" value="1"/>
</dbReference>
<evidence type="ECO:0000256" key="2">
    <source>
        <dbReference type="ARBA" id="ARBA00022448"/>
    </source>
</evidence>
<organism evidence="6 7">
    <name type="scientific">Solibaculum intestinale</name>
    <dbReference type="NCBI Taxonomy" id="3133165"/>
    <lineage>
        <taxon>Bacteria</taxon>
        <taxon>Bacillati</taxon>
        <taxon>Bacillota</taxon>
        <taxon>Clostridia</taxon>
        <taxon>Eubacteriales</taxon>
        <taxon>Oscillospiraceae</taxon>
        <taxon>Solibaculum</taxon>
    </lineage>
</organism>
<dbReference type="GO" id="GO:0005524">
    <property type="term" value="F:ATP binding"/>
    <property type="evidence" value="ECO:0007669"/>
    <property type="project" value="UniProtKB-KW"/>
</dbReference>
<dbReference type="InterPro" id="IPR003593">
    <property type="entry name" value="AAA+_ATPase"/>
</dbReference>
<evidence type="ECO:0000313" key="6">
    <source>
        <dbReference type="EMBL" id="MEQ2441456.1"/>
    </source>
</evidence>
<evidence type="ECO:0000256" key="4">
    <source>
        <dbReference type="ARBA" id="ARBA00022840"/>
    </source>
</evidence>
<proteinExistence type="inferred from homology"/>
<comment type="similarity">
    <text evidence="1">Belongs to the ABC transporter superfamily.</text>
</comment>
<keyword evidence="4 6" id="KW-0067">ATP-binding</keyword>
<dbReference type="PANTHER" id="PTHR43776:SF7">
    <property type="entry name" value="D,D-DIPEPTIDE TRANSPORT ATP-BINDING PROTEIN DDPF-RELATED"/>
    <property type="match status" value="1"/>
</dbReference>
<dbReference type="PANTHER" id="PTHR43776">
    <property type="entry name" value="TRANSPORT ATP-BINDING PROTEIN"/>
    <property type="match status" value="1"/>
</dbReference>
<dbReference type="Proteomes" id="UP001489509">
    <property type="component" value="Unassembled WGS sequence"/>
</dbReference>
<dbReference type="RefSeq" id="WP_349220546.1">
    <property type="nucleotide sequence ID" value="NZ_JBBMFD010000025.1"/>
</dbReference>
<evidence type="ECO:0000256" key="3">
    <source>
        <dbReference type="ARBA" id="ARBA00022741"/>
    </source>
</evidence>
<protein>
    <submittedName>
        <fullName evidence="6">ATP-binding cassette domain-containing protein</fullName>
    </submittedName>
</protein>
<dbReference type="InterPro" id="IPR003439">
    <property type="entry name" value="ABC_transporter-like_ATP-bd"/>
</dbReference>
<dbReference type="SUPFAM" id="SSF52540">
    <property type="entry name" value="P-loop containing nucleoside triphosphate hydrolases"/>
    <property type="match status" value="1"/>
</dbReference>
<dbReference type="PROSITE" id="PS00211">
    <property type="entry name" value="ABC_TRANSPORTER_1"/>
    <property type="match status" value="1"/>
</dbReference>
<reference evidence="6 7" key="1">
    <citation type="submission" date="2024-03" db="EMBL/GenBank/DDBJ databases">
        <title>Human intestinal bacterial collection.</title>
        <authorList>
            <person name="Pauvert C."/>
            <person name="Hitch T.C.A."/>
            <person name="Clavel T."/>
        </authorList>
    </citation>
    <scope>NUCLEOTIDE SEQUENCE [LARGE SCALE GENOMIC DNA]</scope>
    <source>
        <strain evidence="6 7">CLA-JM-H44</strain>
    </source>
</reference>
<comment type="caution">
    <text evidence="6">The sequence shown here is derived from an EMBL/GenBank/DDBJ whole genome shotgun (WGS) entry which is preliminary data.</text>
</comment>
<dbReference type="EMBL" id="JBBMFD010000025">
    <property type="protein sequence ID" value="MEQ2441456.1"/>
    <property type="molecule type" value="Genomic_DNA"/>
</dbReference>
<accession>A0ABV1E2B4</accession>
<dbReference type="SMART" id="SM00382">
    <property type="entry name" value="AAA"/>
    <property type="match status" value="1"/>
</dbReference>
<feature type="domain" description="ABC transporter" evidence="5">
    <location>
        <begin position="3"/>
        <end position="210"/>
    </location>
</feature>
<keyword evidence="2" id="KW-0813">Transport</keyword>
<evidence type="ECO:0000256" key="1">
    <source>
        <dbReference type="ARBA" id="ARBA00005417"/>
    </source>
</evidence>
<dbReference type="InterPro" id="IPR027417">
    <property type="entry name" value="P-loop_NTPase"/>
</dbReference>
<dbReference type="Gene3D" id="3.40.50.300">
    <property type="entry name" value="P-loop containing nucleotide triphosphate hydrolases"/>
    <property type="match status" value="1"/>
</dbReference>